<reference evidence="3" key="1">
    <citation type="submission" date="2021-12" db="EMBL/GenBank/DDBJ databases">
        <authorList>
            <person name="King R."/>
        </authorList>
    </citation>
    <scope>NUCLEOTIDE SEQUENCE</scope>
</reference>
<dbReference type="EMBL" id="OU963864">
    <property type="protein sequence ID" value="CAH0387446.1"/>
    <property type="molecule type" value="Genomic_DNA"/>
</dbReference>
<dbReference type="PANTHER" id="PTHR10151">
    <property type="entry name" value="ECTONUCLEOTIDE PYROPHOSPHATASE/PHOSPHODIESTERASE"/>
    <property type="match status" value="1"/>
</dbReference>
<accession>A0A9P0A974</accession>
<keyword evidence="4" id="KW-1185">Reference proteome</keyword>
<dbReference type="Proteomes" id="UP001152759">
    <property type="component" value="Chromosome 3"/>
</dbReference>
<proteinExistence type="predicted"/>
<dbReference type="AlphaFoldDB" id="A0A9P0A974"/>
<dbReference type="Gene3D" id="3.30.1360.180">
    <property type="match status" value="1"/>
</dbReference>
<dbReference type="InterPro" id="IPR017850">
    <property type="entry name" value="Alkaline_phosphatase_core_sf"/>
</dbReference>
<evidence type="ECO:0008006" key="5">
    <source>
        <dbReference type="Google" id="ProtNLM"/>
    </source>
</evidence>
<name>A0A9P0A974_BEMTA</name>
<protein>
    <recommendedName>
        <fullName evidence="5">Ectonucleotide pyrophosphatase/phosphodiesterase family member 5</fullName>
    </recommendedName>
</protein>
<keyword evidence="1" id="KW-0472">Membrane</keyword>
<keyword evidence="1" id="KW-1133">Transmembrane helix</keyword>
<organism evidence="3 4">
    <name type="scientific">Bemisia tabaci</name>
    <name type="common">Sweetpotato whitefly</name>
    <name type="synonym">Aleurodes tabaci</name>
    <dbReference type="NCBI Taxonomy" id="7038"/>
    <lineage>
        <taxon>Eukaryota</taxon>
        <taxon>Metazoa</taxon>
        <taxon>Ecdysozoa</taxon>
        <taxon>Arthropoda</taxon>
        <taxon>Hexapoda</taxon>
        <taxon>Insecta</taxon>
        <taxon>Pterygota</taxon>
        <taxon>Neoptera</taxon>
        <taxon>Paraneoptera</taxon>
        <taxon>Hemiptera</taxon>
        <taxon>Sternorrhyncha</taxon>
        <taxon>Aleyrodoidea</taxon>
        <taxon>Aleyrodidae</taxon>
        <taxon>Aleyrodinae</taxon>
        <taxon>Bemisia</taxon>
    </lineage>
</organism>
<evidence type="ECO:0000256" key="1">
    <source>
        <dbReference type="SAM" id="Phobius"/>
    </source>
</evidence>
<dbReference type="PANTHER" id="PTHR10151:SF120">
    <property type="entry name" value="BIS(5'-ADENOSYL)-TRIPHOSPHATASE"/>
    <property type="match status" value="1"/>
</dbReference>
<feature type="transmembrane region" description="Helical" evidence="1">
    <location>
        <begin position="439"/>
        <end position="459"/>
    </location>
</feature>
<dbReference type="GO" id="GO:0016787">
    <property type="term" value="F:hydrolase activity"/>
    <property type="evidence" value="ECO:0007669"/>
    <property type="project" value="UniProtKB-ARBA"/>
</dbReference>
<keyword evidence="1" id="KW-0812">Transmembrane</keyword>
<dbReference type="InterPro" id="IPR002591">
    <property type="entry name" value="Phosphodiest/P_Trfase"/>
</dbReference>
<feature type="chain" id="PRO_5040165936" description="Ectonucleotide pyrophosphatase/phosphodiesterase family member 5" evidence="2">
    <location>
        <begin position="19"/>
        <end position="534"/>
    </location>
</feature>
<dbReference type="CDD" id="cd16018">
    <property type="entry name" value="Enpp"/>
    <property type="match status" value="1"/>
</dbReference>
<evidence type="ECO:0000256" key="2">
    <source>
        <dbReference type="SAM" id="SignalP"/>
    </source>
</evidence>
<sequence length="534" mass="60494">MLSLAFICLSCFLNLVGSISKHPSVLVVSFDAFRYDFLNKSATPNLYALSQIGVRADYIRNIFPTKTFPNHFSIGTGVYAEDHGVLANHVFYNNRSHGYSYDLFHYNDDVVPIWTLNEKAGQGRHSGSMMWPGGEFAYQGVTPTHAVRYDQSFDWNKRVDVAISWFLNETAPANLVMLYFEEPDFIGHRHGVDDPLFRDEIRHCDRTAKYLQDQLEAHNLHDKVNVFLLSDHGMVSVAQDRIIDLNKFANFSRCDVVGTSPVMQISALASLDPFTKRSVLNKTFGDLKFAERSNGHFKVYMRDDIPDKFNYKHNSRVSDILAVADVSYAFQDLYKTIEYYRTKENQTITPSSEFGVHGYSNFEPTMFPFFTAHGPALKRNVTVPPFDNVDLYPLFAYILRLPLPHGTPRYQLRGSLDHVSSMLAASMPSFGLSTLTIELLSFVLFMLMLCASVIALSFWNNMICRRNNPREGYERSGPAEERESLIKVAPSTSDTANLDSSSNTFQLDPSELTVETRPLDLGSAYDVSNSLLPR</sequence>
<keyword evidence="2" id="KW-0732">Signal</keyword>
<feature type="signal peptide" evidence="2">
    <location>
        <begin position="1"/>
        <end position="18"/>
    </location>
</feature>
<dbReference type="SUPFAM" id="SSF53649">
    <property type="entry name" value="Alkaline phosphatase-like"/>
    <property type="match status" value="1"/>
</dbReference>
<evidence type="ECO:0000313" key="3">
    <source>
        <dbReference type="EMBL" id="CAH0387446.1"/>
    </source>
</evidence>
<gene>
    <name evidence="3" type="ORF">BEMITA_LOCUS6464</name>
</gene>
<dbReference type="Pfam" id="PF01663">
    <property type="entry name" value="Phosphodiest"/>
    <property type="match status" value="1"/>
</dbReference>
<dbReference type="Gene3D" id="3.40.720.10">
    <property type="entry name" value="Alkaline Phosphatase, subunit A"/>
    <property type="match status" value="1"/>
</dbReference>
<evidence type="ECO:0000313" key="4">
    <source>
        <dbReference type="Proteomes" id="UP001152759"/>
    </source>
</evidence>